<reference evidence="1 2" key="1">
    <citation type="submission" date="2024-04" db="EMBL/GenBank/DDBJ databases">
        <title>Novel genus in family Flammeovirgaceae.</title>
        <authorList>
            <person name="Nguyen T.H."/>
            <person name="Vuong T.Q."/>
            <person name="Le H."/>
            <person name="Kim S.-G."/>
        </authorList>
    </citation>
    <scope>NUCLEOTIDE SEQUENCE [LARGE SCALE GENOMIC DNA]</scope>
    <source>
        <strain evidence="1 2">JCM 23209</strain>
    </source>
</reference>
<dbReference type="PANTHER" id="PTHR33639:SF2">
    <property type="entry name" value="DUF393 DOMAIN-CONTAINING PROTEIN"/>
    <property type="match status" value="1"/>
</dbReference>
<evidence type="ECO:0000313" key="1">
    <source>
        <dbReference type="EMBL" id="MEN7546293.1"/>
    </source>
</evidence>
<evidence type="ECO:0000313" key="2">
    <source>
        <dbReference type="Proteomes" id="UP001403385"/>
    </source>
</evidence>
<protein>
    <submittedName>
        <fullName evidence="1">DUF393 domain-containing protein</fullName>
    </submittedName>
</protein>
<keyword evidence="2" id="KW-1185">Reference proteome</keyword>
<accession>A0AAW9RXN1</accession>
<gene>
    <name evidence="1" type="ORF">AAG747_00145</name>
</gene>
<dbReference type="InterPro" id="IPR007263">
    <property type="entry name" value="DCC1-like"/>
</dbReference>
<dbReference type="GO" id="GO:0015035">
    <property type="term" value="F:protein-disulfide reductase activity"/>
    <property type="evidence" value="ECO:0007669"/>
    <property type="project" value="InterPro"/>
</dbReference>
<dbReference type="Pfam" id="PF04134">
    <property type="entry name" value="DCC1-like"/>
    <property type="match status" value="1"/>
</dbReference>
<sequence>MKKIVIFDGDCPFCNRSVMWLAEMDTDNDFLFVSNLSQKGREILNRHHLERVTLDSIIVWVEGRFYTKAKAIAVYLTETNKWPVLQFILKITPSCISNFLYDMVASVRKKIIRNSCALPEQKIRTKFIIQ</sequence>
<name>A0AAW9RXN1_9BACT</name>
<dbReference type="PANTHER" id="PTHR33639">
    <property type="entry name" value="THIOL-DISULFIDE OXIDOREDUCTASE DCC"/>
    <property type="match status" value="1"/>
</dbReference>
<dbReference type="Proteomes" id="UP001403385">
    <property type="component" value="Unassembled WGS sequence"/>
</dbReference>
<proteinExistence type="predicted"/>
<comment type="caution">
    <text evidence="1">The sequence shown here is derived from an EMBL/GenBank/DDBJ whole genome shotgun (WGS) entry which is preliminary data.</text>
</comment>
<dbReference type="EMBL" id="JBDKWZ010000001">
    <property type="protein sequence ID" value="MEN7546293.1"/>
    <property type="molecule type" value="Genomic_DNA"/>
</dbReference>
<dbReference type="InterPro" id="IPR052927">
    <property type="entry name" value="DCC_oxidoreductase"/>
</dbReference>
<organism evidence="1 2">
    <name type="scientific">Rapidithrix thailandica</name>
    <dbReference type="NCBI Taxonomy" id="413964"/>
    <lineage>
        <taxon>Bacteria</taxon>
        <taxon>Pseudomonadati</taxon>
        <taxon>Bacteroidota</taxon>
        <taxon>Cytophagia</taxon>
        <taxon>Cytophagales</taxon>
        <taxon>Flammeovirgaceae</taxon>
        <taxon>Rapidithrix</taxon>
    </lineage>
</organism>
<dbReference type="RefSeq" id="WP_346819081.1">
    <property type="nucleotide sequence ID" value="NZ_JBDKWZ010000001.1"/>
</dbReference>
<dbReference type="AlphaFoldDB" id="A0AAW9RXN1"/>